<dbReference type="PANTHER" id="PTHR24198">
    <property type="entry name" value="ANKYRIN REPEAT AND PROTEIN KINASE DOMAIN-CONTAINING PROTEIN"/>
    <property type="match status" value="1"/>
</dbReference>
<dbReference type="Gene3D" id="1.25.40.20">
    <property type="entry name" value="Ankyrin repeat-containing domain"/>
    <property type="match status" value="1"/>
</dbReference>
<feature type="repeat" description="ANK" evidence="3">
    <location>
        <begin position="626"/>
        <end position="648"/>
    </location>
</feature>
<dbReference type="EMBL" id="MLAK01000982">
    <property type="protein sequence ID" value="OHS99878.1"/>
    <property type="molecule type" value="Genomic_DNA"/>
</dbReference>
<dbReference type="PROSITE" id="PS50297">
    <property type="entry name" value="ANK_REP_REGION"/>
    <property type="match status" value="1"/>
</dbReference>
<reference evidence="4" key="1">
    <citation type="submission" date="2016-10" db="EMBL/GenBank/DDBJ databases">
        <authorList>
            <person name="Benchimol M."/>
            <person name="Almeida L.G."/>
            <person name="Vasconcelos A.T."/>
            <person name="Perreira-Neves A."/>
            <person name="Rosa I.A."/>
            <person name="Tasca T."/>
            <person name="Bogo M.R."/>
            <person name="de Souza W."/>
        </authorList>
    </citation>
    <scope>NUCLEOTIDE SEQUENCE [LARGE SCALE GENOMIC DNA]</scope>
    <source>
        <strain evidence="4">K</strain>
    </source>
</reference>
<dbReference type="OrthoDB" id="45365at2759"/>
<evidence type="ECO:0000256" key="1">
    <source>
        <dbReference type="ARBA" id="ARBA00022737"/>
    </source>
</evidence>
<dbReference type="Pfam" id="PF12796">
    <property type="entry name" value="Ank_2"/>
    <property type="match status" value="1"/>
</dbReference>
<dbReference type="SMART" id="SM00248">
    <property type="entry name" value="ANK"/>
    <property type="match status" value="5"/>
</dbReference>
<keyword evidence="1" id="KW-0677">Repeat</keyword>
<keyword evidence="5" id="KW-1185">Reference proteome</keyword>
<comment type="caution">
    <text evidence="4">The sequence shown here is derived from an EMBL/GenBank/DDBJ whole genome shotgun (WGS) entry which is preliminary data.</text>
</comment>
<evidence type="ECO:0000313" key="5">
    <source>
        <dbReference type="Proteomes" id="UP000179807"/>
    </source>
</evidence>
<protein>
    <submittedName>
        <fullName evidence="4">Uncharacterized protein</fullName>
    </submittedName>
</protein>
<dbReference type="InterPro" id="IPR036770">
    <property type="entry name" value="Ankyrin_rpt-contain_sf"/>
</dbReference>
<accession>A0A1J4JLA6</accession>
<dbReference type="PANTHER" id="PTHR24198:SF165">
    <property type="entry name" value="ANKYRIN REPEAT-CONTAINING PROTEIN-RELATED"/>
    <property type="match status" value="1"/>
</dbReference>
<dbReference type="InterPro" id="IPR002110">
    <property type="entry name" value="Ankyrin_rpt"/>
</dbReference>
<keyword evidence="2 3" id="KW-0040">ANK repeat</keyword>
<gene>
    <name evidence="4" type="ORF">TRFO_08181</name>
</gene>
<dbReference type="SUPFAM" id="SSF48403">
    <property type="entry name" value="Ankyrin repeat"/>
    <property type="match status" value="2"/>
</dbReference>
<sequence>MRQIVSLLNKMMSHSKRIIHFYILIFSYNISNIKTVELHSICSTTPLMSSIFSYKLIHKSQSLFNSSVFINDHPFKTIADSLSAESEIAREFFNNNPNSPLRVKVLRWNDSFSSSLLKDFFNGNEIFFNLENLGFLYSFAQTMKINSLKRVLDKFQYFISSFKKNIQTASEIENLFEIEETIFQLTEENIQDTAELCVLSVNENRINLPEIAHCILGLCIYKQNLIKASLDLVNTINQTFPKFSGLFYGIIKKCETVSDDFKNEREYLLSVINNHPRKNKSAEDFLFTVIKNDDITAFQEITSSPKFDFSMTISIPAQYCVTCDMEKCFTNIYNPTIKELHPDILDLFSTSILFTSFQIFKYLLHSEYFYLMNHDFYHNIDHALAIYGGNTQIIHILDDKERFEKAPIKFHSDLLKMAVKGHHGELLEWLIETKHLILDNFCGLELEAILLGSYSIIYNLMTHCYKLYEIFEYSVQYGIDNIVQLFFSTRAFNVHNPEKLLEYAVLNQHINIIKILLSNCKFNDNELNIFYDAVSTKCEEIVELITKANMFDVNKVYKKSTPLILACQMNLSEIVNILLTIENIDINRKVIDDAPLHIAVKGKMMEIIKSLIADPRCDVNLRDNSYGFSPLHIACQNNCSEIVEILLKCPKINIQITDSVVLFYY</sequence>
<evidence type="ECO:0000256" key="2">
    <source>
        <dbReference type="ARBA" id="ARBA00023043"/>
    </source>
</evidence>
<dbReference type="Proteomes" id="UP000179807">
    <property type="component" value="Unassembled WGS sequence"/>
</dbReference>
<dbReference type="GeneID" id="94828840"/>
<dbReference type="PROSITE" id="PS50088">
    <property type="entry name" value="ANK_REPEAT"/>
    <property type="match status" value="1"/>
</dbReference>
<evidence type="ECO:0000256" key="3">
    <source>
        <dbReference type="PROSITE-ProRule" id="PRU00023"/>
    </source>
</evidence>
<dbReference type="VEuPathDB" id="TrichDB:TRFO_08181"/>
<evidence type="ECO:0000313" key="4">
    <source>
        <dbReference type="EMBL" id="OHS99878.1"/>
    </source>
</evidence>
<dbReference type="RefSeq" id="XP_068353015.1">
    <property type="nucleotide sequence ID" value="XM_068494136.1"/>
</dbReference>
<name>A0A1J4JLA6_9EUKA</name>
<proteinExistence type="predicted"/>
<dbReference type="AlphaFoldDB" id="A0A1J4JLA6"/>
<organism evidence="4 5">
    <name type="scientific">Tritrichomonas foetus</name>
    <dbReference type="NCBI Taxonomy" id="1144522"/>
    <lineage>
        <taxon>Eukaryota</taxon>
        <taxon>Metamonada</taxon>
        <taxon>Parabasalia</taxon>
        <taxon>Tritrichomonadida</taxon>
        <taxon>Tritrichomonadidae</taxon>
        <taxon>Tritrichomonas</taxon>
    </lineage>
</organism>